<reference evidence="1" key="1">
    <citation type="submission" date="2021-05" db="EMBL/GenBank/DDBJ databases">
        <authorList>
            <person name="Alioto T."/>
            <person name="Alioto T."/>
            <person name="Gomez Garrido J."/>
        </authorList>
    </citation>
    <scope>NUCLEOTIDE SEQUENCE</scope>
</reference>
<accession>A0A8D8FEN8</accession>
<dbReference type="AlphaFoldDB" id="A0A8D8FEN8"/>
<organism evidence="1">
    <name type="scientific">Culex pipiens</name>
    <name type="common">House mosquito</name>
    <dbReference type="NCBI Taxonomy" id="7175"/>
    <lineage>
        <taxon>Eukaryota</taxon>
        <taxon>Metazoa</taxon>
        <taxon>Ecdysozoa</taxon>
        <taxon>Arthropoda</taxon>
        <taxon>Hexapoda</taxon>
        <taxon>Insecta</taxon>
        <taxon>Pterygota</taxon>
        <taxon>Neoptera</taxon>
        <taxon>Endopterygota</taxon>
        <taxon>Diptera</taxon>
        <taxon>Nematocera</taxon>
        <taxon>Culicoidea</taxon>
        <taxon>Culicidae</taxon>
        <taxon>Culicinae</taxon>
        <taxon>Culicini</taxon>
        <taxon>Culex</taxon>
        <taxon>Culex</taxon>
    </lineage>
</organism>
<sequence>MTNSSTKPRTFARSSVTLPDIVRPLTSSSSTSATCWTAVTCRSNPRTICSFRFRMLPPWLAIRNGSSGRASTRLTCSGRWWTALSRCLYCRKELAARCRVCWIN</sequence>
<name>A0A8D8FEN8_CULPI</name>
<protein>
    <submittedName>
        <fullName evidence="1">(northern house mosquito) hypothetical protein</fullName>
    </submittedName>
</protein>
<evidence type="ECO:0000313" key="1">
    <source>
        <dbReference type="EMBL" id="CAG6467339.1"/>
    </source>
</evidence>
<proteinExistence type="predicted"/>
<dbReference type="EMBL" id="HBUE01058117">
    <property type="protein sequence ID" value="CAG6467339.1"/>
    <property type="molecule type" value="Transcribed_RNA"/>
</dbReference>